<dbReference type="EMBL" id="FQTT01000009">
    <property type="protein sequence ID" value="SHE24784.1"/>
    <property type="molecule type" value="Genomic_DNA"/>
</dbReference>
<dbReference type="GO" id="GO:0000976">
    <property type="term" value="F:transcription cis-regulatory region binding"/>
    <property type="evidence" value="ECO:0007669"/>
    <property type="project" value="TreeGrafter"/>
</dbReference>
<dbReference type="Gene3D" id="3.40.50.2300">
    <property type="match status" value="2"/>
</dbReference>
<dbReference type="InterPro" id="IPR028082">
    <property type="entry name" value="Peripla_BP_I"/>
</dbReference>
<dbReference type="PROSITE" id="PS50932">
    <property type="entry name" value="HTH_LACI_2"/>
    <property type="match status" value="1"/>
</dbReference>
<evidence type="ECO:0000256" key="3">
    <source>
        <dbReference type="ARBA" id="ARBA00023163"/>
    </source>
</evidence>
<evidence type="ECO:0000256" key="2">
    <source>
        <dbReference type="ARBA" id="ARBA00023125"/>
    </source>
</evidence>
<dbReference type="SUPFAM" id="SSF47413">
    <property type="entry name" value="lambda repressor-like DNA-binding domains"/>
    <property type="match status" value="1"/>
</dbReference>
<keyword evidence="3" id="KW-0804">Transcription</keyword>
<dbReference type="SUPFAM" id="SSF53822">
    <property type="entry name" value="Periplasmic binding protein-like I"/>
    <property type="match status" value="1"/>
</dbReference>
<evidence type="ECO:0000313" key="6">
    <source>
        <dbReference type="Proteomes" id="UP000184291"/>
    </source>
</evidence>
<dbReference type="STRING" id="1892869.ACGLYG10_0993"/>
<dbReference type="PANTHER" id="PTHR30146">
    <property type="entry name" value="LACI-RELATED TRANSCRIPTIONAL REPRESSOR"/>
    <property type="match status" value="1"/>
</dbReference>
<dbReference type="Gene3D" id="1.10.260.40">
    <property type="entry name" value="lambda repressor-like DNA-binding domains"/>
    <property type="match status" value="1"/>
</dbReference>
<proteinExistence type="predicted"/>
<dbReference type="CDD" id="cd06267">
    <property type="entry name" value="PBP1_LacI_sugar_binding-like"/>
    <property type="match status" value="1"/>
</dbReference>
<dbReference type="CDD" id="cd01392">
    <property type="entry name" value="HTH_LacI"/>
    <property type="match status" value="1"/>
</dbReference>
<keyword evidence="1" id="KW-0805">Transcription regulation</keyword>
<feature type="domain" description="HTH lacI-type" evidence="4">
    <location>
        <begin position="36"/>
        <end position="90"/>
    </location>
</feature>
<dbReference type="SMART" id="SM00354">
    <property type="entry name" value="HTH_LACI"/>
    <property type="match status" value="1"/>
</dbReference>
<organism evidence="5 6">
    <name type="scientific">Actinomyces glycerinitolerans</name>
    <dbReference type="NCBI Taxonomy" id="1892869"/>
    <lineage>
        <taxon>Bacteria</taxon>
        <taxon>Bacillati</taxon>
        <taxon>Actinomycetota</taxon>
        <taxon>Actinomycetes</taxon>
        <taxon>Actinomycetales</taxon>
        <taxon>Actinomycetaceae</taxon>
        <taxon>Actinomyces</taxon>
    </lineage>
</organism>
<dbReference type="GO" id="GO:0003700">
    <property type="term" value="F:DNA-binding transcription factor activity"/>
    <property type="evidence" value="ECO:0007669"/>
    <property type="project" value="TreeGrafter"/>
</dbReference>
<evidence type="ECO:0000256" key="1">
    <source>
        <dbReference type="ARBA" id="ARBA00023015"/>
    </source>
</evidence>
<keyword evidence="6" id="KW-1185">Reference proteome</keyword>
<dbReference type="Pfam" id="PF00532">
    <property type="entry name" value="Peripla_BP_1"/>
    <property type="match status" value="1"/>
</dbReference>
<keyword evidence="2" id="KW-0238">DNA-binding</keyword>
<gene>
    <name evidence="5" type="ORF">ACGLYG10_0993</name>
</gene>
<dbReference type="InterPro" id="IPR001761">
    <property type="entry name" value="Peripla_BP/Lac1_sug-bd_dom"/>
</dbReference>
<dbReference type="Pfam" id="PF00356">
    <property type="entry name" value="LacI"/>
    <property type="match status" value="1"/>
</dbReference>
<evidence type="ECO:0000259" key="4">
    <source>
        <dbReference type="PROSITE" id="PS50932"/>
    </source>
</evidence>
<dbReference type="Proteomes" id="UP000184291">
    <property type="component" value="Unassembled WGS sequence"/>
</dbReference>
<name>A0A1M4RXS0_9ACTO</name>
<sequence>MVRLVTTWVKCVSRIGEETVTSYSSVGAASGARRRPTMKQVARLAGVGVKTVSRVVNGEPNVSDRTAERVWAAVRELDYHVDLRAGSLRRPGGATRTIALLVGSVDNPFAGELHRGVEDVAREHDVAVLASSLDEQPDREVAAVEDSIKRHVDGIIVNTTTVDGAALERVLHLGVPIVFVDRAPHGIGADCVTSDTRSAAERATLHLLERGHRRIALLTERLNVATAVERREGFTAAFAGYGVDLGGAVVVSGLVGAGAAECAVTGLFNEPCPPTAIFSGQNLLTEGALHALHNLELRNRIAHVGFDDLPLADMLQPALTVVRQDPRRMGRVAAQRLFRRLEGEVLRPEHIVIPTQFITRGSGEIEPDDRLDLPTS</sequence>
<dbReference type="InterPro" id="IPR010982">
    <property type="entry name" value="Lambda_DNA-bd_dom_sf"/>
</dbReference>
<reference evidence="6" key="1">
    <citation type="submission" date="2016-09" db="EMBL/GenBank/DDBJ databases">
        <authorList>
            <person name="Strepis N."/>
        </authorList>
    </citation>
    <scope>NUCLEOTIDE SEQUENCE [LARGE SCALE GENOMIC DNA]</scope>
</reference>
<dbReference type="PANTHER" id="PTHR30146:SF109">
    <property type="entry name" value="HTH-TYPE TRANSCRIPTIONAL REGULATOR GALS"/>
    <property type="match status" value="1"/>
</dbReference>
<dbReference type="InterPro" id="IPR000843">
    <property type="entry name" value="HTH_LacI"/>
</dbReference>
<dbReference type="AlphaFoldDB" id="A0A1M4RXS0"/>
<accession>A0A1M4RXS0</accession>
<protein>
    <recommendedName>
        <fullName evidence="4">HTH lacI-type domain-containing protein</fullName>
    </recommendedName>
</protein>
<evidence type="ECO:0000313" key="5">
    <source>
        <dbReference type="EMBL" id="SHE24784.1"/>
    </source>
</evidence>